<evidence type="ECO:0000313" key="1">
    <source>
        <dbReference type="EMBL" id="KAG6951222.1"/>
    </source>
</evidence>
<organism evidence="1 2">
    <name type="scientific">Phytophthora cactorum</name>
    <dbReference type="NCBI Taxonomy" id="29920"/>
    <lineage>
        <taxon>Eukaryota</taxon>
        <taxon>Sar</taxon>
        <taxon>Stramenopiles</taxon>
        <taxon>Oomycota</taxon>
        <taxon>Peronosporomycetes</taxon>
        <taxon>Peronosporales</taxon>
        <taxon>Peronosporaceae</taxon>
        <taxon>Phytophthora</taxon>
    </lineage>
</organism>
<comment type="caution">
    <text evidence="1">The sequence shown here is derived from an EMBL/GenBank/DDBJ whole genome shotgun (WGS) entry which is preliminary data.</text>
</comment>
<gene>
    <name evidence="1" type="ORF">JG687_00013753</name>
</gene>
<dbReference type="Proteomes" id="UP000688947">
    <property type="component" value="Unassembled WGS sequence"/>
</dbReference>
<evidence type="ECO:0000313" key="2">
    <source>
        <dbReference type="Proteomes" id="UP000688947"/>
    </source>
</evidence>
<dbReference type="EMBL" id="JAENGZ010001038">
    <property type="protein sequence ID" value="KAG6951222.1"/>
    <property type="molecule type" value="Genomic_DNA"/>
</dbReference>
<reference evidence="1" key="1">
    <citation type="submission" date="2021-01" db="EMBL/GenBank/DDBJ databases">
        <title>Phytophthora aleatoria, a newly-described species from Pinus radiata is distinct from Phytophthora cactorum isolates based on comparative genomics.</title>
        <authorList>
            <person name="Mcdougal R."/>
            <person name="Panda P."/>
            <person name="Williams N."/>
            <person name="Studholme D.J."/>
        </authorList>
    </citation>
    <scope>NUCLEOTIDE SEQUENCE</scope>
    <source>
        <strain evidence="1">NZFS 3830</strain>
    </source>
</reference>
<proteinExistence type="predicted"/>
<protein>
    <submittedName>
        <fullName evidence="1">Uncharacterized protein</fullName>
    </submittedName>
</protein>
<accession>A0A8T1U0G4</accession>
<name>A0A8T1U0G4_9STRA</name>
<dbReference type="AlphaFoldDB" id="A0A8T1U0G4"/>
<sequence>MRDPQAPHDTVLHYKLQSRTPLPFQLIILRPLLLRVHSVAPINCLLPCLLRHEALERRRVVLWVFPHTITRSTQRVIWPQSRKVSWCMIQDIVII</sequence>